<dbReference type="Gene3D" id="1.10.1170.10">
    <property type="entry name" value="Inhibitor Of Apoptosis Protein (2mihbC-IAP-1), Chain A"/>
    <property type="match status" value="1"/>
</dbReference>
<proteinExistence type="predicted"/>
<dbReference type="PANTHER" id="PTHR10044">
    <property type="entry name" value="INHIBITOR OF APOPTOSIS"/>
    <property type="match status" value="1"/>
</dbReference>
<evidence type="ECO:0000313" key="2">
    <source>
        <dbReference type="Proteomes" id="UP001159363"/>
    </source>
</evidence>
<name>A0ABQ9I060_9NEOP</name>
<dbReference type="PANTHER" id="PTHR10044:SF139">
    <property type="entry name" value="DEATH-ASSOCIATED INHIBITOR OF APOPTOSIS 2"/>
    <property type="match status" value="1"/>
</dbReference>
<dbReference type="Pfam" id="PF00653">
    <property type="entry name" value="BIR"/>
    <property type="match status" value="1"/>
</dbReference>
<accession>A0ABQ9I060</accession>
<keyword evidence="2" id="KW-1185">Reference proteome</keyword>
<organism evidence="1 2">
    <name type="scientific">Dryococelus australis</name>
    <dbReference type="NCBI Taxonomy" id="614101"/>
    <lineage>
        <taxon>Eukaryota</taxon>
        <taxon>Metazoa</taxon>
        <taxon>Ecdysozoa</taxon>
        <taxon>Arthropoda</taxon>
        <taxon>Hexapoda</taxon>
        <taxon>Insecta</taxon>
        <taxon>Pterygota</taxon>
        <taxon>Neoptera</taxon>
        <taxon>Polyneoptera</taxon>
        <taxon>Phasmatodea</taxon>
        <taxon>Verophasmatodea</taxon>
        <taxon>Anareolatae</taxon>
        <taxon>Phasmatidae</taxon>
        <taxon>Eurycanthinae</taxon>
        <taxon>Dryococelus</taxon>
    </lineage>
</organism>
<dbReference type="InterPro" id="IPR001370">
    <property type="entry name" value="BIR_rpt"/>
</dbReference>
<protein>
    <submittedName>
        <fullName evidence="1">Uncharacterized protein</fullName>
    </submittedName>
</protein>
<dbReference type="Proteomes" id="UP001159363">
    <property type="component" value="Chromosome 3"/>
</dbReference>
<reference evidence="1 2" key="1">
    <citation type="submission" date="2023-02" db="EMBL/GenBank/DDBJ databases">
        <title>LHISI_Scaffold_Assembly.</title>
        <authorList>
            <person name="Stuart O.P."/>
            <person name="Cleave R."/>
            <person name="Magrath M.J.L."/>
            <person name="Mikheyev A.S."/>
        </authorList>
    </citation>
    <scope>NUCLEOTIDE SEQUENCE [LARGE SCALE GENOMIC DNA]</scope>
    <source>
        <strain evidence="1">Daus_M_001</strain>
        <tissue evidence="1">Leg muscle</tissue>
    </source>
</reference>
<evidence type="ECO:0000313" key="1">
    <source>
        <dbReference type="EMBL" id="KAJ8889897.1"/>
    </source>
</evidence>
<dbReference type="SUPFAM" id="SSF57924">
    <property type="entry name" value="Inhibitor of apoptosis (IAP) repeat"/>
    <property type="match status" value="1"/>
</dbReference>
<dbReference type="SMART" id="SM00238">
    <property type="entry name" value="BIR"/>
    <property type="match status" value="1"/>
</dbReference>
<dbReference type="CDD" id="cd00022">
    <property type="entry name" value="BIR"/>
    <property type="match status" value="1"/>
</dbReference>
<sequence length="173" mass="20098">MSTYASIEYPPAYPQFVSKTARMASYGLWPKSSKNNAEEMCDAGFFYTGKDDRELCFVCGGGLCDWEEDDNPWTEHLQWFPRLLISSFEEGDDIISDHRHLSPFVLNYIWPEEKYFINVLPQRKPFSFPERYKSWEKSTTEYPSANSEYSSNTVRMASYGPCPKSAKKNAEEM</sequence>
<comment type="caution">
    <text evidence="1">The sequence shown here is derived from an EMBL/GenBank/DDBJ whole genome shotgun (WGS) entry which is preliminary data.</text>
</comment>
<gene>
    <name evidence="1" type="ORF">PR048_009402</name>
</gene>
<dbReference type="InterPro" id="IPR050784">
    <property type="entry name" value="IAP"/>
</dbReference>
<dbReference type="PROSITE" id="PS50143">
    <property type="entry name" value="BIR_REPEAT_2"/>
    <property type="match status" value="1"/>
</dbReference>
<dbReference type="EMBL" id="JARBHB010000003">
    <property type="protein sequence ID" value="KAJ8889897.1"/>
    <property type="molecule type" value="Genomic_DNA"/>
</dbReference>